<comment type="subcellular location">
    <subcellularLocation>
        <location evidence="1">Endomembrane system</location>
        <topology evidence="1">Peripheral membrane protein</topology>
    </subcellularLocation>
</comment>
<dbReference type="GO" id="GO:0004366">
    <property type="term" value="F:glycerol-3-phosphate O-acyltransferase activity"/>
    <property type="evidence" value="ECO:0007669"/>
    <property type="project" value="TreeGrafter"/>
</dbReference>
<keyword evidence="8" id="KW-1185">Reference proteome</keyword>
<dbReference type="InterPro" id="IPR022284">
    <property type="entry name" value="GPAT/DHAPAT"/>
</dbReference>
<evidence type="ECO:0000256" key="5">
    <source>
        <dbReference type="ARBA" id="ARBA00023315"/>
    </source>
</evidence>
<dbReference type="SUPFAM" id="SSF69593">
    <property type="entry name" value="Glycerol-3-phosphate (1)-acyltransferase"/>
    <property type="match status" value="1"/>
</dbReference>
<evidence type="ECO:0000256" key="3">
    <source>
        <dbReference type="ARBA" id="ARBA00022679"/>
    </source>
</evidence>
<dbReference type="Proteomes" id="UP000790833">
    <property type="component" value="Unassembled WGS sequence"/>
</dbReference>
<dbReference type="InterPro" id="IPR045520">
    <property type="entry name" value="GPAT/DHAPAT_C"/>
</dbReference>
<feature type="domain" description="Phospholipid/glycerol acyltransferase" evidence="6">
    <location>
        <begin position="193"/>
        <end position="326"/>
    </location>
</feature>
<proteinExistence type="inferred from homology"/>
<dbReference type="Pfam" id="PF19277">
    <property type="entry name" value="GPAT_C"/>
    <property type="match status" value="1"/>
</dbReference>
<dbReference type="EMBL" id="JAHMUF010000012">
    <property type="protein sequence ID" value="KAG7193427.1"/>
    <property type="molecule type" value="Genomic_DNA"/>
</dbReference>
<sequence>MTTGYFDVNILADAFDQPVIVPFPLPETLLLDNDANVPFERNFRLLENFIWLITAGSLDLSLIYENQEYHYFFNKHSKKFQKLQREYLHDKLTHGDKKLDEIVNNLVDLELRMNLITSKEYPERCKAVKAYMVEYYTKENEKNLPLNQSSFVLHSAYATILTLFKRMFPQGVWVNSGEMETLFAKYRKNPMSIIYLPNHRSHIDYIIMHILALRFQMATPHVIAGENLNVAVFGGLLKKMGAIFIKRSFNNELYTERNLFNYLEFVFNQKIPLEVFIEGTRSRDGKSLLPKYGILKTCAAIYLKQTLEDNNPDFDLLIQPVSLTYERVYETDGYINELLGEDKKQESFLNIILNGATSFFNASKSLSYEDMCKQKDWYDNGAARLHGKMYCRLGNSFTMSEYISSEKQTTAIILEDNEPIYHIGQVEYEVNLKKLGFTVFHEINRICFLPEISVIGCGIYAYYYSKRIQPKEEFPIKDMLPTLRLLIETFLEEEKYAENEGNIVVLTNLQSMSDAELIKLIKVYVGRFFRFVKVNFSRSCLRVDTPIELLYYKNLTIHLIIHRSLACFIVLRTNRIDYMHKLFYVFTGFLKTEFLFDYDYNPRNQLSNLLKDLQDKAKIGAEYEVIDFDYVQLFTEFFNPFIESYILCIKNLNLAIANYYKLKEFEEPDYNYEQKLIAQTIDSGLFPTTKIVLKMIQASGNGQRYVESINKQYLLSCLFYLNHLRLIKIFKNKAKTKAFVAIRNPKDLNLILKALTLLYYEDSDKENVINIVNINYLIDIVDKNEDRTLKSQEVSKVKL</sequence>
<gene>
    <name evidence="7" type="ORF">KQ657_000845</name>
</gene>
<dbReference type="InterPro" id="IPR002123">
    <property type="entry name" value="Plipid/glycerol_acylTrfase"/>
</dbReference>
<evidence type="ECO:0000313" key="7">
    <source>
        <dbReference type="EMBL" id="KAG7193427.1"/>
    </source>
</evidence>
<dbReference type="Pfam" id="PF01553">
    <property type="entry name" value="Acyltransferase"/>
    <property type="match status" value="1"/>
</dbReference>
<organism evidence="7 8">
    <name type="scientific">Scheffersomyces spartinae</name>
    <dbReference type="NCBI Taxonomy" id="45513"/>
    <lineage>
        <taxon>Eukaryota</taxon>
        <taxon>Fungi</taxon>
        <taxon>Dikarya</taxon>
        <taxon>Ascomycota</taxon>
        <taxon>Saccharomycotina</taxon>
        <taxon>Pichiomycetes</taxon>
        <taxon>Debaryomycetaceae</taxon>
        <taxon>Scheffersomyces</taxon>
    </lineage>
</organism>
<keyword evidence="3" id="KW-0808">Transferase</keyword>
<dbReference type="OrthoDB" id="10255570at2759"/>
<evidence type="ECO:0000259" key="6">
    <source>
        <dbReference type="SMART" id="SM00563"/>
    </source>
</evidence>
<dbReference type="GO" id="GO:0006072">
    <property type="term" value="P:glycerol-3-phosphate metabolic process"/>
    <property type="evidence" value="ECO:0007669"/>
    <property type="project" value="TreeGrafter"/>
</dbReference>
<dbReference type="GO" id="GO:0012505">
    <property type="term" value="C:endomembrane system"/>
    <property type="evidence" value="ECO:0007669"/>
    <property type="project" value="UniProtKB-SubCell"/>
</dbReference>
<evidence type="ECO:0000313" key="8">
    <source>
        <dbReference type="Proteomes" id="UP000790833"/>
    </source>
</evidence>
<dbReference type="GO" id="GO:0008654">
    <property type="term" value="P:phospholipid biosynthetic process"/>
    <property type="evidence" value="ECO:0007669"/>
    <property type="project" value="TreeGrafter"/>
</dbReference>
<keyword evidence="5" id="KW-0012">Acyltransferase</keyword>
<name>A0A9P7V901_9ASCO</name>
<dbReference type="CDD" id="cd07993">
    <property type="entry name" value="LPLAT_DHAPAT-like"/>
    <property type="match status" value="1"/>
</dbReference>
<accession>A0A9P7V901</accession>
<dbReference type="RefSeq" id="XP_043048975.1">
    <property type="nucleotide sequence ID" value="XM_043191668.1"/>
</dbReference>
<comment type="caution">
    <text evidence="7">The sequence shown here is derived from an EMBL/GenBank/DDBJ whole genome shotgun (WGS) entry which is preliminary data.</text>
</comment>
<dbReference type="AlphaFoldDB" id="A0A9P7V901"/>
<dbReference type="PANTHER" id="PTHR12563">
    <property type="entry name" value="GLYCEROL-3-PHOSPHATE ACYLTRANSFERASE"/>
    <property type="match status" value="1"/>
</dbReference>
<dbReference type="GO" id="GO:0019432">
    <property type="term" value="P:triglyceride biosynthetic process"/>
    <property type="evidence" value="ECO:0007669"/>
    <property type="project" value="TreeGrafter"/>
</dbReference>
<keyword evidence="4" id="KW-0472">Membrane</keyword>
<evidence type="ECO:0000256" key="2">
    <source>
        <dbReference type="ARBA" id="ARBA00007937"/>
    </source>
</evidence>
<protein>
    <recommendedName>
        <fullName evidence="6">Phospholipid/glycerol acyltransferase domain-containing protein</fullName>
    </recommendedName>
</protein>
<evidence type="ECO:0000256" key="1">
    <source>
        <dbReference type="ARBA" id="ARBA00004184"/>
    </source>
</evidence>
<dbReference type="InterPro" id="IPR041728">
    <property type="entry name" value="GPAT/DHAPAT_LPLAT"/>
</dbReference>
<dbReference type="PANTHER" id="PTHR12563:SF17">
    <property type="entry name" value="DIHYDROXYACETONE PHOSPHATE ACYLTRANSFERASE"/>
    <property type="match status" value="1"/>
</dbReference>
<dbReference type="GO" id="GO:0031966">
    <property type="term" value="C:mitochondrial membrane"/>
    <property type="evidence" value="ECO:0007669"/>
    <property type="project" value="TreeGrafter"/>
</dbReference>
<reference evidence="7" key="1">
    <citation type="submission" date="2021-03" db="EMBL/GenBank/DDBJ databases">
        <authorList>
            <person name="Palmer J.M."/>
        </authorList>
    </citation>
    <scope>NUCLEOTIDE SEQUENCE</scope>
    <source>
        <strain evidence="7">ARV_011</strain>
    </source>
</reference>
<dbReference type="GO" id="GO:0006631">
    <property type="term" value="P:fatty acid metabolic process"/>
    <property type="evidence" value="ECO:0007669"/>
    <property type="project" value="TreeGrafter"/>
</dbReference>
<dbReference type="GeneID" id="66114219"/>
<evidence type="ECO:0000256" key="4">
    <source>
        <dbReference type="ARBA" id="ARBA00023136"/>
    </source>
</evidence>
<comment type="similarity">
    <text evidence="2">Belongs to the GPAT/DAPAT family.</text>
</comment>
<dbReference type="SMART" id="SM00563">
    <property type="entry name" value="PlsC"/>
    <property type="match status" value="1"/>
</dbReference>